<dbReference type="Proteomes" id="UP000887578">
    <property type="component" value="Unplaced"/>
</dbReference>
<evidence type="ECO:0000313" key="2">
    <source>
        <dbReference type="Proteomes" id="UP000887578"/>
    </source>
</evidence>
<organism evidence="2 3">
    <name type="scientific">Panagrolaimus davidi</name>
    <dbReference type="NCBI Taxonomy" id="227884"/>
    <lineage>
        <taxon>Eukaryota</taxon>
        <taxon>Metazoa</taxon>
        <taxon>Ecdysozoa</taxon>
        <taxon>Nematoda</taxon>
        <taxon>Chromadorea</taxon>
        <taxon>Rhabditida</taxon>
        <taxon>Tylenchina</taxon>
        <taxon>Panagrolaimomorpha</taxon>
        <taxon>Panagrolaimoidea</taxon>
        <taxon>Panagrolaimidae</taxon>
        <taxon>Panagrolaimus</taxon>
    </lineage>
</organism>
<dbReference type="AlphaFoldDB" id="A0A914PW60"/>
<feature type="region of interest" description="Disordered" evidence="1">
    <location>
        <begin position="1"/>
        <end position="22"/>
    </location>
</feature>
<proteinExistence type="predicted"/>
<evidence type="ECO:0000256" key="1">
    <source>
        <dbReference type="SAM" id="MobiDB-lite"/>
    </source>
</evidence>
<protein>
    <submittedName>
        <fullName evidence="3">Uncharacterized protein</fullName>
    </submittedName>
</protein>
<keyword evidence="2" id="KW-1185">Reference proteome</keyword>
<sequence>MDDNKIKNSVSNNESQEKRSPEELLADILGSLEEYTTEKAEAIMSSKHKLLSILKTHRPIKIGNYHYGLSANLGKDRALIVFEYDNKRMVRQYYKNRDKYLWRCRICERRYYKYHLGSSYFRLYLVNGLVFVPNGHDCPPLDYEIVMQYQKYLEEGNLQLARRMVQLVDFTYGKSSFENIVNALNFSSLSFQKQSNFNEKENKIVSKTSLNLKRKLNDTDCVSSSSDKATVKKIKIGEKSCVNDEPALSINHLEKKENEAAAIPSTTFSFEKPSILTIKNICNKLNIKYCKEAVNFWQEIKFKEINILSKNFKTQIFKTKNLYKILSNFFTGKFCDYEQIYYAINQALCNKLVDEGKMTAAEIDSLWSSYAVTEQQFEFITEFLPCRILIFDANNKEPSRKYGKWKNKNINILTLVLSLLNRKYYSVVVDL</sequence>
<accession>A0A914PW60</accession>
<name>A0A914PW60_9BILA</name>
<reference evidence="3" key="1">
    <citation type="submission" date="2022-11" db="UniProtKB">
        <authorList>
            <consortium name="WormBaseParasite"/>
        </authorList>
    </citation>
    <scope>IDENTIFICATION</scope>
</reference>
<evidence type="ECO:0000313" key="3">
    <source>
        <dbReference type="WBParaSite" id="PDA_v2.g1908.t1"/>
    </source>
</evidence>
<dbReference type="WBParaSite" id="PDA_v2.g1908.t1">
    <property type="protein sequence ID" value="PDA_v2.g1908.t1"/>
    <property type="gene ID" value="PDA_v2.g1908"/>
</dbReference>